<dbReference type="Gene3D" id="3.30.930.10">
    <property type="entry name" value="Bira Bifunctional Protein, Domain 2"/>
    <property type="match status" value="1"/>
</dbReference>
<dbReference type="SUPFAM" id="SSF50037">
    <property type="entry name" value="C-terminal domain of transcriptional repressors"/>
    <property type="match status" value="1"/>
</dbReference>
<dbReference type="PANTHER" id="PTHR12835">
    <property type="entry name" value="BIOTIN PROTEIN LIGASE"/>
    <property type="match status" value="1"/>
</dbReference>
<reference evidence="8 9" key="1">
    <citation type="submission" date="2024-05" db="EMBL/GenBank/DDBJ databases">
        <title>Three bacterial strains, DH-69, EH-24, and ECK-19 isolated from coastal sediments.</title>
        <authorList>
            <person name="Ye Y.-Q."/>
            <person name="Du Z.-J."/>
        </authorList>
    </citation>
    <scope>NUCLEOTIDE SEQUENCE [LARGE SCALE GENOMIC DNA]</scope>
    <source>
        <strain evidence="8 9">ECK-19</strain>
    </source>
</reference>
<comment type="catalytic activity">
    <reaction evidence="6">
        <text>biotin + L-lysyl-[protein] + ATP = N(6)-biotinyl-L-lysyl-[protein] + AMP + diphosphate + H(+)</text>
        <dbReference type="Rhea" id="RHEA:11756"/>
        <dbReference type="Rhea" id="RHEA-COMP:9752"/>
        <dbReference type="Rhea" id="RHEA-COMP:10505"/>
        <dbReference type="ChEBI" id="CHEBI:15378"/>
        <dbReference type="ChEBI" id="CHEBI:29969"/>
        <dbReference type="ChEBI" id="CHEBI:30616"/>
        <dbReference type="ChEBI" id="CHEBI:33019"/>
        <dbReference type="ChEBI" id="CHEBI:57586"/>
        <dbReference type="ChEBI" id="CHEBI:83144"/>
        <dbReference type="ChEBI" id="CHEBI:456215"/>
        <dbReference type="EC" id="6.3.4.15"/>
    </reaction>
</comment>
<organism evidence="8 9">
    <name type="scientific">Hyphococcus lacteus</name>
    <dbReference type="NCBI Taxonomy" id="3143536"/>
    <lineage>
        <taxon>Bacteria</taxon>
        <taxon>Pseudomonadati</taxon>
        <taxon>Pseudomonadota</taxon>
        <taxon>Alphaproteobacteria</taxon>
        <taxon>Parvularculales</taxon>
        <taxon>Parvularculaceae</taxon>
        <taxon>Hyphococcus</taxon>
    </lineage>
</organism>
<dbReference type="InterPro" id="IPR003142">
    <property type="entry name" value="BPL_C"/>
</dbReference>
<dbReference type="Pfam" id="PF03099">
    <property type="entry name" value="BPL_LplA_LipB"/>
    <property type="match status" value="1"/>
</dbReference>
<dbReference type="InterPro" id="IPR045864">
    <property type="entry name" value="aa-tRNA-synth_II/BPL/LPL"/>
</dbReference>
<dbReference type="EC" id="6.3.4.15" evidence="5"/>
<keyword evidence="3" id="KW-0067">ATP-binding</keyword>
<keyword evidence="4" id="KW-0092">Biotin</keyword>
<dbReference type="Gene3D" id="2.30.30.100">
    <property type="match status" value="1"/>
</dbReference>
<evidence type="ECO:0000256" key="5">
    <source>
        <dbReference type="ARBA" id="ARBA00024227"/>
    </source>
</evidence>
<keyword evidence="1 8" id="KW-0436">Ligase</keyword>
<evidence type="ECO:0000256" key="3">
    <source>
        <dbReference type="ARBA" id="ARBA00022840"/>
    </source>
</evidence>
<protein>
    <recommendedName>
        <fullName evidence="5">biotin--[biotin carboxyl-carrier protein] ligase</fullName>
        <ecNumber evidence="5">6.3.4.15</ecNumber>
    </recommendedName>
</protein>
<feature type="domain" description="BPL/LPL catalytic" evidence="7">
    <location>
        <begin position="1"/>
        <end position="177"/>
    </location>
</feature>
<dbReference type="PANTHER" id="PTHR12835:SF5">
    <property type="entry name" value="BIOTIN--PROTEIN LIGASE"/>
    <property type="match status" value="1"/>
</dbReference>
<dbReference type="EMBL" id="JBEHZE010000001">
    <property type="protein sequence ID" value="MEX6632004.1"/>
    <property type="molecule type" value="Genomic_DNA"/>
</dbReference>
<evidence type="ECO:0000256" key="2">
    <source>
        <dbReference type="ARBA" id="ARBA00022741"/>
    </source>
</evidence>
<name>A0ABV3YZQ1_9PROT</name>
<gene>
    <name evidence="8" type="ORF">ABFZ84_00435</name>
</gene>
<keyword evidence="2" id="KW-0547">Nucleotide-binding</keyword>
<proteinExistence type="predicted"/>
<evidence type="ECO:0000256" key="1">
    <source>
        <dbReference type="ARBA" id="ARBA00022598"/>
    </source>
</evidence>
<evidence type="ECO:0000313" key="9">
    <source>
        <dbReference type="Proteomes" id="UP001560685"/>
    </source>
</evidence>
<evidence type="ECO:0000313" key="8">
    <source>
        <dbReference type="EMBL" id="MEX6632004.1"/>
    </source>
</evidence>
<dbReference type="Proteomes" id="UP001560685">
    <property type="component" value="Unassembled WGS sequence"/>
</dbReference>
<evidence type="ECO:0000256" key="4">
    <source>
        <dbReference type="ARBA" id="ARBA00023267"/>
    </source>
</evidence>
<accession>A0ABV3YZQ1</accession>
<dbReference type="GO" id="GO:0004077">
    <property type="term" value="F:biotin--[biotin carboxyl-carrier protein] ligase activity"/>
    <property type="evidence" value="ECO:0007669"/>
    <property type="project" value="UniProtKB-EC"/>
</dbReference>
<sequence length="243" mass="27082">MTRFPSGTAFELYDSLDSTSLEAKRRAEKSMAEPRWFVALKQTAGYGRRGRDWKQRTGDFAGTLLFRPDGPVEHRGQLSFIVALTLAFTLDEFIDAERIQLKWPNDVLLGGAKCAGILLENLDDYLAIGIGVNIVNAPGGLEYKTARMMDFTDAPPEPAQLCARLDHHFWTLYREWRATGFPSIKNRWTDRAVGIGTEITVRLPNETLSGTFNGIDDNGALILRSGAGKRIITAGEVFFGPRR</sequence>
<dbReference type="SUPFAM" id="SSF55681">
    <property type="entry name" value="Class II aaRS and biotin synthetases"/>
    <property type="match status" value="1"/>
</dbReference>
<dbReference type="Pfam" id="PF02237">
    <property type="entry name" value="BPL_C"/>
    <property type="match status" value="1"/>
</dbReference>
<dbReference type="InterPro" id="IPR004408">
    <property type="entry name" value="Biotin_CoA_COase_ligase"/>
</dbReference>
<dbReference type="InterPro" id="IPR004143">
    <property type="entry name" value="BPL_LPL_catalytic"/>
</dbReference>
<dbReference type="PROSITE" id="PS51733">
    <property type="entry name" value="BPL_LPL_CATALYTIC"/>
    <property type="match status" value="1"/>
</dbReference>
<dbReference type="RefSeq" id="WP_369311657.1">
    <property type="nucleotide sequence ID" value="NZ_JBEHZE010000001.1"/>
</dbReference>
<dbReference type="CDD" id="cd16442">
    <property type="entry name" value="BPL"/>
    <property type="match status" value="1"/>
</dbReference>
<dbReference type="InterPro" id="IPR008988">
    <property type="entry name" value="Transcriptional_repressor_C"/>
</dbReference>
<evidence type="ECO:0000256" key="6">
    <source>
        <dbReference type="ARBA" id="ARBA00047846"/>
    </source>
</evidence>
<evidence type="ECO:0000259" key="7">
    <source>
        <dbReference type="PROSITE" id="PS51733"/>
    </source>
</evidence>
<dbReference type="NCBIfam" id="TIGR00121">
    <property type="entry name" value="birA_ligase"/>
    <property type="match status" value="1"/>
</dbReference>
<comment type="caution">
    <text evidence="8">The sequence shown here is derived from an EMBL/GenBank/DDBJ whole genome shotgun (WGS) entry which is preliminary data.</text>
</comment>
<keyword evidence="9" id="KW-1185">Reference proteome</keyword>